<dbReference type="FunFam" id="3.40.50.1820:FF:000107">
    <property type="entry name" value="Palmitoyl-protein thioesterase 1"/>
    <property type="match status" value="1"/>
</dbReference>
<comment type="catalytic activity">
    <reaction evidence="9">
        <text>S-hexadecanoyl-L-cysteinyl-[protein] + H2O = L-cysteinyl-[protein] + hexadecanoate + H(+)</text>
        <dbReference type="Rhea" id="RHEA:19233"/>
        <dbReference type="Rhea" id="RHEA-COMP:10131"/>
        <dbReference type="Rhea" id="RHEA-COMP:11032"/>
        <dbReference type="ChEBI" id="CHEBI:7896"/>
        <dbReference type="ChEBI" id="CHEBI:15377"/>
        <dbReference type="ChEBI" id="CHEBI:15378"/>
        <dbReference type="ChEBI" id="CHEBI:29950"/>
        <dbReference type="ChEBI" id="CHEBI:74151"/>
        <dbReference type="EC" id="3.1.2.22"/>
    </reaction>
    <physiologicalReaction direction="left-to-right" evidence="9">
        <dbReference type="Rhea" id="RHEA:19234"/>
    </physiologicalReaction>
</comment>
<dbReference type="EMBL" id="JAPTSV010000001">
    <property type="protein sequence ID" value="KAJ1532163.1"/>
    <property type="molecule type" value="Genomic_DNA"/>
</dbReference>
<feature type="signal peptide" evidence="10">
    <location>
        <begin position="1"/>
        <end position="25"/>
    </location>
</feature>
<comment type="similarity">
    <text evidence="1">Belongs to the palmitoyl-protein thioesterase family.</text>
</comment>
<name>A0AAV7Y4H6_9NEOP</name>
<dbReference type="EC" id="3.1.2.22" evidence="2"/>
<organism evidence="11 12">
    <name type="scientific">Megalurothrips usitatus</name>
    <name type="common">bean blossom thrips</name>
    <dbReference type="NCBI Taxonomy" id="439358"/>
    <lineage>
        <taxon>Eukaryota</taxon>
        <taxon>Metazoa</taxon>
        <taxon>Ecdysozoa</taxon>
        <taxon>Arthropoda</taxon>
        <taxon>Hexapoda</taxon>
        <taxon>Insecta</taxon>
        <taxon>Pterygota</taxon>
        <taxon>Neoptera</taxon>
        <taxon>Paraneoptera</taxon>
        <taxon>Thysanoptera</taxon>
        <taxon>Terebrantia</taxon>
        <taxon>Thripoidea</taxon>
        <taxon>Thripidae</taxon>
        <taxon>Megalurothrips</taxon>
    </lineage>
</organism>
<proteinExistence type="inferred from homology"/>
<evidence type="ECO:0000256" key="3">
    <source>
        <dbReference type="ARBA" id="ARBA00014212"/>
    </source>
</evidence>
<dbReference type="PRINTS" id="PR00414">
    <property type="entry name" value="PPTHIESTRASE"/>
</dbReference>
<keyword evidence="12" id="KW-1185">Reference proteome</keyword>
<evidence type="ECO:0000256" key="6">
    <source>
        <dbReference type="ARBA" id="ARBA00023157"/>
    </source>
</evidence>
<protein>
    <recommendedName>
        <fullName evidence="3">Palmitoyl-protein thioesterase 1</fullName>
        <ecNumber evidence="2">3.1.2.22</ecNumber>
    </recommendedName>
    <alternativeName>
        <fullName evidence="8">Palmitoyl-protein hydrolase 1</fullName>
    </alternativeName>
</protein>
<dbReference type="Pfam" id="PF02089">
    <property type="entry name" value="Palm_thioest"/>
    <property type="match status" value="1"/>
</dbReference>
<feature type="chain" id="PRO_5044012284" description="Palmitoyl-protein thioesterase 1" evidence="10">
    <location>
        <begin position="26"/>
        <end position="307"/>
    </location>
</feature>
<dbReference type="InterPro" id="IPR002472">
    <property type="entry name" value="Palm_thioest"/>
</dbReference>
<dbReference type="InterPro" id="IPR029058">
    <property type="entry name" value="AB_hydrolase_fold"/>
</dbReference>
<keyword evidence="4 10" id="KW-0732">Signal</keyword>
<evidence type="ECO:0000256" key="2">
    <source>
        <dbReference type="ARBA" id="ARBA00012423"/>
    </source>
</evidence>
<evidence type="ECO:0000256" key="5">
    <source>
        <dbReference type="ARBA" id="ARBA00022801"/>
    </source>
</evidence>
<evidence type="ECO:0000256" key="8">
    <source>
        <dbReference type="ARBA" id="ARBA00031934"/>
    </source>
</evidence>
<evidence type="ECO:0000256" key="10">
    <source>
        <dbReference type="SAM" id="SignalP"/>
    </source>
</evidence>
<keyword evidence="6" id="KW-1015">Disulfide bond</keyword>
<comment type="caution">
    <text evidence="11">The sequence shown here is derived from an EMBL/GenBank/DDBJ whole genome shotgun (WGS) entry which is preliminary data.</text>
</comment>
<sequence length="307" mass="35371">MYQFRIFKLLLQVFLFQLFSPYALSRTAEQLPIVLWHGMGDSCCNPLSLGHIKSVLEAHLDNVYIKSLRIGESFVEDTVNGFFLNVNTQVEEACRLIADDEKLKNGYHAIGFSQGSQFLRAVAQRCPSPRMRVLVSLGGQHQGVYGLPHCGYPQHAWCDYVRRVLTQGAYLGWVQHGLVQAQYWHDPRYLDEYREHSLFLADINNERTPRNASYAKNLAQLEKLVLVRFNNDSMVQPVASEWFEFYAPGQAVQIQPLKESAIYKEDWIGLKRLDASGRLHRLAIDGDHLQFTEEWFLSSIVDKYLRS</sequence>
<keyword evidence="7" id="KW-0325">Glycoprotein</keyword>
<evidence type="ECO:0000313" key="12">
    <source>
        <dbReference type="Proteomes" id="UP001075354"/>
    </source>
</evidence>
<evidence type="ECO:0000256" key="7">
    <source>
        <dbReference type="ARBA" id="ARBA00023180"/>
    </source>
</evidence>
<evidence type="ECO:0000256" key="1">
    <source>
        <dbReference type="ARBA" id="ARBA00010758"/>
    </source>
</evidence>
<dbReference type="PANTHER" id="PTHR11247">
    <property type="entry name" value="PALMITOYL-PROTEIN THIOESTERASE/DOLICHYLDIPHOSPHATASE 1"/>
    <property type="match status" value="1"/>
</dbReference>
<dbReference type="AlphaFoldDB" id="A0AAV7Y4H6"/>
<evidence type="ECO:0000313" key="11">
    <source>
        <dbReference type="EMBL" id="KAJ1532163.1"/>
    </source>
</evidence>
<dbReference type="Gene3D" id="3.40.50.1820">
    <property type="entry name" value="alpha/beta hydrolase"/>
    <property type="match status" value="1"/>
</dbReference>
<dbReference type="SUPFAM" id="SSF53474">
    <property type="entry name" value="alpha/beta-Hydrolases"/>
    <property type="match status" value="1"/>
</dbReference>
<dbReference type="GO" id="GO:0005764">
    <property type="term" value="C:lysosome"/>
    <property type="evidence" value="ECO:0007669"/>
    <property type="project" value="TreeGrafter"/>
</dbReference>
<evidence type="ECO:0000256" key="9">
    <source>
        <dbReference type="ARBA" id="ARBA00047409"/>
    </source>
</evidence>
<accession>A0AAV7Y4H6</accession>
<keyword evidence="5" id="KW-0378">Hydrolase</keyword>
<dbReference type="Proteomes" id="UP001075354">
    <property type="component" value="Chromosome 1"/>
</dbReference>
<evidence type="ECO:0000256" key="4">
    <source>
        <dbReference type="ARBA" id="ARBA00022729"/>
    </source>
</evidence>
<dbReference type="PANTHER" id="PTHR11247:SF8">
    <property type="entry name" value="PALMITOYL-PROTEIN THIOESTERASE 1"/>
    <property type="match status" value="1"/>
</dbReference>
<dbReference type="GO" id="GO:0008474">
    <property type="term" value="F:palmitoyl-(protein) hydrolase activity"/>
    <property type="evidence" value="ECO:0007669"/>
    <property type="project" value="UniProtKB-EC"/>
</dbReference>
<gene>
    <name evidence="11" type="ORF">ONE63_000786</name>
</gene>
<dbReference type="GO" id="GO:0006898">
    <property type="term" value="P:receptor-mediated endocytosis"/>
    <property type="evidence" value="ECO:0007669"/>
    <property type="project" value="TreeGrafter"/>
</dbReference>
<reference evidence="11" key="1">
    <citation type="submission" date="2022-12" db="EMBL/GenBank/DDBJ databases">
        <title>Chromosome-level genome assembly of the bean flower thrips Megalurothrips usitatus.</title>
        <authorList>
            <person name="Ma L."/>
            <person name="Liu Q."/>
            <person name="Li H."/>
            <person name="Cai W."/>
        </authorList>
    </citation>
    <scope>NUCLEOTIDE SEQUENCE</scope>
    <source>
        <strain evidence="11">Cailab_2022a</strain>
    </source>
</reference>